<comment type="caution">
    <text evidence="2">The sequence shown here is derived from an EMBL/GenBank/DDBJ whole genome shotgun (WGS) entry which is preliminary data.</text>
</comment>
<dbReference type="AlphaFoldDB" id="A0AAE1DE41"/>
<feature type="compositionally biased region" description="Low complexity" evidence="1">
    <location>
        <begin position="29"/>
        <end position="52"/>
    </location>
</feature>
<gene>
    <name evidence="2" type="ORF">RRG08_050874</name>
</gene>
<sequence>MDRSVGIKRSSSSSSLSDVDSPRGADDNSPTSVVETSPSSAHNTSGGSSSAAEYHTASQNLPSSSRIYNRSPSTSSTYYSTPYASSDNSAGPSPTKYPRRDGPPSNSGGGNSSSSNYSPRQTESTLNGLYIPSITGKCP</sequence>
<organism evidence="2 3">
    <name type="scientific">Elysia crispata</name>
    <name type="common">lettuce slug</name>
    <dbReference type="NCBI Taxonomy" id="231223"/>
    <lineage>
        <taxon>Eukaryota</taxon>
        <taxon>Metazoa</taxon>
        <taxon>Spiralia</taxon>
        <taxon>Lophotrochozoa</taxon>
        <taxon>Mollusca</taxon>
        <taxon>Gastropoda</taxon>
        <taxon>Heterobranchia</taxon>
        <taxon>Euthyneura</taxon>
        <taxon>Panpulmonata</taxon>
        <taxon>Sacoglossa</taxon>
        <taxon>Placobranchoidea</taxon>
        <taxon>Plakobranchidae</taxon>
        <taxon>Elysia</taxon>
    </lineage>
</organism>
<name>A0AAE1DE41_9GAST</name>
<dbReference type="EMBL" id="JAWDGP010004156">
    <property type="protein sequence ID" value="KAK3767324.1"/>
    <property type="molecule type" value="Genomic_DNA"/>
</dbReference>
<feature type="compositionally biased region" description="Low complexity" evidence="1">
    <location>
        <begin position="10"/>
        <end position="19"/>
    </location>
</feature>
<proteinExistence type="predicted"/>
<evidence type="ECO:0000313" key="2">
    <source>
        <dbReference type="EMBL" id="KAK3767324.1"/>
    </source>
</evidence>
<evidence type="ECO:0000313" key="3">
    <source>
        <dbReference type="Proteomes" id="UP001283361"/>
    </source>
</evidence>
<keyword evidence="3" id="KW-1185">Reference proteome</keyword>
<dbReference type="Proteomes" id="UP001283361">
    <property type="component" value="Unassembled WGS sequence"/>
</dbReference>
<evidence type="ECO:0000256" key="1">
    <source>
        <dbReference type="SAM" id="MobiDB-lite"/>
    </source>
</evidence>
<accession>A0AAE1DE41</accession>
<feature type="region of interest" description="Disordered" evidence="1">
    <location>
        <begin position="1"/>
        <end position="139"/>
    </location>
</feature>
<protein>
    <submittedName>
        <fullName evidence="2">Uncharacterized protein</fullName>
    </submittedName>
</protein>
<reference evidence="2" key="1">
    <citation type="journal article" date="2023" name="G3 (Bethesda)">
        <title>A reference genome for the long-term kleptoplast-retaining sea slug Elysia crispata morphotype clarki.</title>
        <authorList>
            <person name="Eastman K.E."/>
            <person name="Pendleton A.L."/>
            <person name="Shaikh M.A."/>
            <person name="Suttiyut T."/>
            <person name="Ogas R."/>
            <person name="Tomko P."/>
            <person name="Gavelis G."/>
            <person name="Widhalm J.R."/>
            <person name="Wisecaver J.H."/>
        </authorList>
    </citation>
    <scope>NUCLEOTIDE SEQUENCE</scope>
    <source>
        <strain evidence="2">ECLA1</strain>
    </source>
</reference>
<feature type="compositionally biased region" description="Low complexity" evidence="1">
    <location>
        <begin position="71"/>
        <end position="86"/>
    </location>
</feature>
<feature type="compositionally biased region" description="Polar residues" evidence="1">
    <location>
        <begin position="56"/>
        <end position="70"/>
    </location>
</feature>